<dbReference type="InterPro" id="IPR036680">
    <property type="entry name" value="SPOR-like_sf"/>
</dbReference>
<name>A0A1H7CU36_9PSED</name>
<protein>
    <recommendedName>
        <fullName evidence="3">Sporulation related domain-containing protein</fullName>
    </recommendedName>
</protein>
<gene>
    <name evidence="1" type="ORF">SAMN05216201_1363</name>
</gene>
<dbReference type="AlphaFoldDB" id="A0A1H7CU36"/>
<dbReference type="SUPFAM" id="SSF110997">
    <property type="entry name" value="Sporulation related repeat"/>
    <property type="match status" value="1"/>
</dbReference>
<dbReference type="STRING" id="915471.SAMN05216201_1363"/>
<dbReference type="EMBL" id="FNZE01000036">
    <property type="protein sequence ID" value="SEJ92704.1"/>
    <property type="molecule type" value="Genomic_DNA"/>
</dbReference>
<organism evidence="1 2">
    <name type="scientific">Pseudomonas linyingensis</name>
    <dbReference type="NCBI Taxonomy" id="915471"/>
    <lineage>
        <taxon>Bacteria</taxon>
        <taxon>Pseudomonadati</taxon>
        <taxon>Pseudomonadota</taxon>
        <taxon>Gammaproteobacteria</taxon>
        <taxon>Pseudomonadales</taxon>
        <taxon>Pseudomonadaceae</taxon>
        <taxon>Pseudomonas</taxon>
    </lineage>
</organism>
<dbReference type="RefSeq" id="WP_090313877.1">
    <property type="nucleotide sequence ID" value="NZ_FNZE01000036.1"/>
</dbReference>
<evidence type="ECO:0008006" key="3">
    <source>
        <dbReference type="Google" id="ProtNLM"/>
    </source>
</evidence>
<accession>A0A1H7CU36</accession>
<evidence type="ECO:0000313" key="1">
    <source>
        <dbReference type="EMBL" id="SEJ92704.1"/>
    </source>
</evidence>
<sequence>MRWLFLLLLLMNIGLFAWQHRLAPSGSSELPLLARQAEGGGERVVQGLTLMAEAEAEAEAGRPRPKSSVSIAGDAAAHCLVLGGFDAVERARQLEQRLLSLDVGARMVTTEASFGADHWVYIPPLASRQASLRQLRELQARGIDSYLITEGELANGILLGVFPRLDSAVSIAEKLRGAGYEPQVRELPRVYQEYWVRVGRESQRLVDDAMLARLSVDFLDLKHQLISCRGLHSAE</sequence>
<proteinExistence type="predicted"/>
<evidence type="ECO:0000313" key="2">
    <source>
        <dbReference type="Proteomes" id="UP000242930"/>
    </source>
</evidence>
<dbReference type="Proteomes" id="UP000242930">
    <property type="component" value="Unassembled WGS sequence"/>
</dbReference>
<dbReference type="GO" id="GO:0042834">
    <property type="term" value="F:peptidoglycan binding"/>
    <property type="evidence" value="ECO:0007669"/>
    <property type="project" value="InterPro"/>
</dbReference>
<keyword evidence="2" id="KW-1185">Reference proteome</keyword>
<dbReference type="OrthoDB" id="6193567at2"/>
<reference evidence="2" key="1">
    <citation type="submission" date="2016-10" db="EMBL/GenBank/DDBJ databases">
        <authorList>
            <person name="Varghese N."/>
            <person name="Submissions S."/>
        </authorList>
    </citation>
    <scope>NUCLEOTIDE SEQUENCE [LARGE SCALE GENOMIC DNA]</scope>
    <source>
        <strain evidence="2">LMG 25967</strain>
    </source>
</reference>